<dbReference type="Pfam" id="PF18937">
    <property type="entry name" value="DUF5685"/>
    <property type="match status" value="1"/>
</dbReference>
<feature type="compositionally biased region" description="Low complexity" evidence="1">
    <location>
        <begin position="359"/>
        <end position="395"/>
    </location>
</feature>
<dbReference type="PRINTS" id="PR01217">
    <property type="entry name" value="PRICHEXTENSN"/>
</dbReference>
<dbReference type="Proteomes" id="UP000733379">
    <property type="component" value="Unassembled WGS sequence"/>
</dbReference>
<reference evidence="2 3" key="1">
    <citation type="submission" date="2021-06" db="EMBL/GenBank/DDBJ databases">
        <title>Actinomycetes sequencing.</title>
        <authorList>
            <person name="Shan Q."/>
        </authorList>
    </citation>
    <scope>NUCLEOTIDE SEQUENCE [LARGE SCALE GENOMIC DNA]</scope>
    <source>
        <strain evidence="2 3">NEAU-G5</strain>
    </source>
</reference>
<feature type="compositionally biased region" description="Low complexity" evidence="1">
    <location>
        <begin position="257"/>
        <end position="266"/>
    </location>
</feature>
<keyword evidence="3" id="KW-1185">Reference proteome</keyword>
<proteinExistence type="predicted"/>
<feature type="compositionally biased region" description="Basic and acidic residues" evidence="1">
    <location>
        <begin position="10"/>
        <end position="30"/>
    </location>
</feature>
<accession>A0ABS6B8X0</accession>
<name>A0ABS6B8X0_9NOCA</name>
<evidence type="ECO:0000313" key="3">
    <source>
        <dbReference type="Proteomes" id="UP000733379"/>
    </source>
</evidence>
<protein>
    <recommendedName>
        <fullName evidence="4">DUF222 domain-containing protein</fullName>
    </recommendedName>
</protein>
<dbReference type="RefSeq" id="WP_215922266.1">
    <property type="nucleotide sequence ID" value="NZ_JAHKNI010000013.1"/>
</dbReference>
<comment type="caution">
    <text evidence="2">The sequence shown here is derived from an EMBL/GenBank/DDBJ whole genome shotgun (WGS) entry which is preliminary data.</text>
</comment>
<feature type="compositionally biased region" description="Pro residues" evidence="1">
    <location>
        <begin position="291"/>
        <end position="307"/>
    </location>
</feature>
<feature type="region of interest" description="Disordered" evidence="1">
    <location>
        <begin position="257"/>
        <end position="397"/>
    </location>
</feature>
<dbReference type="InterPro" id="IPR043740">
    <property type="entry name" value="DUF5685"/>
</dbReference>
<dbReference type="EMBL" id="JAHKNI010000013">
    <property type="protein sequence ID" value="MBU3066195.1"/>
    <property type="molecule type" value="Genomic_DNA"/>
</dbReference>
<feature type="region of interest" description="Disordered" evidence="1">
    <location>
        <begin position="1"/>
        <end position="30"/>
    </location>
</feature>
<evidence type="ECO:0008006" key="4">
    <source>
        <dbReference type="Google" id="ProtNLM"/>
    </source>
</evidence>
<organism evidence="2 3">
    <name type="scientific">Nocardia albiluteola</name>
    <dbReference type="NCBI Taxonomy" id="2842303"/>
    <lineage>
        <taxon>Bacteria</taxon>
        <taxon>Bacillati</taxon>
        <taxon>Actinomycetota</taxon>
        <taxon>Actinomycetes</taxon>
        <taxon>Mycobacteriales</taxon>
        <taxon>Nocardiaceae</taxon>
        <taxon>Nocardia</taxon>
    </lineage>
</organism>
<evidence type="ECO:0000256" key="1">
    <source>
        <dbReference type="SAM" id="MobiDB-lite"/>
    </source>
</evidence>
<feature type="compositionally biased region" description="Pro residues" evidence="1">
    <location>
        <begin position="321"/>
        <end position="340"/>
    </location>
</feature>
<evidence type="ECO:0000313" key="2">
    <source>
        <dbReference type="EMBL" id="MBU3066195.1"/>
    </source>
</evidence>
<sequence>MLQRFRRADRRSESEHDGSTHDSDEVSAAPERRTAMLARLTRATQLCTAELFAHSAVLAGRPENASALRDAGWHFGRIAHLADAIEDLDEDRQRGKFNPLAATGTSTEEAYGLLRESNSRVEEALWRAGLAGVPTVRWALLDPLTGVVRRMRRAVRAACSEAGHTCSHGQCGNSKSDRTIPGSVDASRTVQLLGFPVVLGRVEISGVHGGRHGLVKTHDARDRRHSLVKTDYAHDERHSLVRVPDAHDDARRDLVHAVVSASSSRSALHDPVLRGPGQPDPYGPQRGQPYQPGPYPRQPDPYPPQPGANPYGPHPGREPYAPQPGPNPYGPTPGPNPYGPTPGSDPYRQPPGGDPNRPQPGADPYGPGPGDPYRQNPYGPGQPGQQPGAPHFGQGSQQAYDNQQFDYKPDDLTTVPGGRPPAEPPSGCWDSIGILCFSYCTGYACCAEHRGPCKGERHQACWRTAECDDCCCDCSCDCCCDTSCDCCCDGCCDC</sequence>
<feature type="region of interest" description="Disordered" evidence="1">
    <location>
        <begin position="210"/>
        <end position="231"/>
    </location>
</feature>
<gene>
    <name evidence="2" type="ORF">KO481_32345</name>
</gene>